<dbReference type="EMBL" id="JAWXYG010000012">
    <property type="protein sequence ID" value="KAK4256685.1"/>
    <property type="molecule type" value="Genomic_DNA"/>
</dbReference>
<sequence>MAVDSSCEGEPKIREFLDGNGSLPVSCSCLKLLKPSSDEVKQLDPLEVPSILFEEASLPGELHEPLHSSLDQDLYSISVLPDEGDKAGCASPLAFFSILEVPDHSESLMSLDAQINCHSCVDLQMKCEGVCSSCKVDIPTVNGNPISPEFYEEGIESFKTRNFLTRVLWRQASSKVGGKLMQILTNLTTSRATSVTDKVHDLPSIRWRRYKRSASFDSRKVALLFSILSSVGTLVLIYLTLKVRQRGDGFVLI</sequence>
<evidence type="ECO:0000313" key="2">
    <source>
        <dbReference type="EMBL" id="KAK4256685.1"/>
    </source>
</evidence>
<evidence type="ECO:0000313" key="3">
    <source>
        <dbReference type="Proteomes" id="UP001293593"/>
    </source>
</evidence>
<keyword evidence="1" id="KW-0812">Transmembrane</keyword>
<keyword evidence="1" id="KW-1133">Transmembrane helix</keyword>
<proteinExistence type="predicted"/>
<protein>
    <submittedName>
        <fullName evidence="2">Uncharacterized protein</fullName>
    </submittedName>
</protein>
<gene>
    <name evidence="2" type="ORF">QN277_006376</name>
</gene>
<dbReference type="Proteomes" id="UP001293593">
    <property type="component" value="Unassembled WGS sequence"/>
</dbReference>
<reference evidence="2" key="1">
    <citation type="submission" date="2023-10" db="EMBL/GenBank/DDBJ databases">
        <title>Chromosome-level genome of the transformable northern wattle, Acacia crassicarpa.</title>
        <authorList>
            <person name="Massaro I."/>
            <person name="Sinha N.R."/>
            <person name="Poethig S."/>
            <person name="Leichty A.R."/>
        </authorList>
    </citation>
    <scope>NUCLEOTIDE SEQUENCE</scope>
    <source>
        <strain evidence="2">Acra3RX</strain>
        <tissue evidence="2">Leaf</tissue>
    </source>
</reference>
<name>A0AAE1JS70_9FABA</name>
<organism evidence="2 3">
    <name type="scientific">Acacia crassicarpa</name>
    <name type="common">northern wattle</name>
    <dbReference type="NCBI Taxonomy" id="499986"/>
    <lineage>
        <taxon>Eukaryota</taxon>
        <taxon>Viridiplantae</taxon>
        <taxon>Streptophyta</taxon>
        <taxon>Embryophyta</taxon>
        <taxon>Tracheophyta</taxon>
        <taxon>Spermatophyta</taxon>
        <taxon>Magnoliopsida</taxon>
        <taxon>eudicotyledons</taxon>
        <taxon>Gunneridae</taxon>
        <taxon>Pentapetalae</taxon>
        <taxon>rosids</taxon>
        <taxon>fabids</taxon>
        <taxon>Fabales</taxon>
        <taxon>Fabaceae</taxon>
        <taxon>Caesalpinioideae</taxon>
        <taxon>mimosoid clade</taxon>
        <taxon>Acacieae</taxon>
        <taxon>Acacia</taxon>
    </lineage>
</organism>
<keyword evidence="1" id="KW-0472">Membrane</keyword>
<comment type="caution">
    <text evidence="2">The sequence shown here is derived from an EMBL/GenBank/DDBJ whole genome shotgun (WGS) entry which is preliminary data.</text>
</comment>
<evidence type="ECO:0000256" key="1">
    <source>
        <dbReference type="SAM" id="Phobius"/>
    </source>
</evidence>
<keyword evidence="3" id="KW-1185">Reference proteome</keyword>
<dbReference type="PANTHER" id="PTHR34064">
    <property type="entry name" value="OS04G0672300 PROTEIN"/>
    <property type="match status" value="1"/>
</dbReference>
<dbReference type="PANTHER" id="PTHR34064:SF5">
    <property type="entry name" value="PROTEIN, PUTATIVE-RELATED"/>
    <property type="match status" value="1"/>
</dbReference>
<accession>A0AAE1JS70</accession>
<feature type="transmembrane region" description="Helical" evidence="1">
    <location>
        <begin position="221"/>
        <end position="241"/>
    </location>
</feature>
<dbReference type="AlphaFoldDB" id="A0AAE1JS70"/>